<feature type="transmembrane region" description="Helical" evidence="16">
    <location>
        <begin position="1141"/>
        <end position="1164"/>
    </location>
</feature>
<keyword evidence="9" id="KW-0297">G-protein coupled receptor</keyword>
<dbReference type="SUPFAM" id="SSF56436">
    <property type="entry name" value="C-type lectin-like"/>
    <property type="match status" value="2"/>
</dbReference>
<dbReference type="CDD" id="cd22840">
    <property type="entry name" value="Gal_Rha_Lectin_LAT2"/>
    <property type="match status" value="1"/>
</dbReference>
<dbReference type="Pfam" id="PF00059">
    <property type="entry name" value="Lectin_C"/>
    <property type="match status" value="2"/>
</dbReference>
<accession>A0A5S6QAE1</accession>
<dbReference type="Gene3D" id="4.10.1240.10">
    <property type="entry name" value="GPCR, family 2, extracellular hormone receptor domain"/>
    <property type="match status" value="1"/>
</dbReference>
<evidence type="ECO:0000256" key="5">
    <source>
        <dbReference type="ARBA" id="ARBA00022692"/>
    </source>
</evidence>
<evidence type="ECO:0000313" key="24">
    <source>
        <dbReference type="WBParaSite" id="TMUE_1000004296.1"/>
    </source>
</evidence>
<feature type="transmembrane region" description="Helical" evidence="16">
    <location>
        <begin position="983"/>
        <end position="1008"/>
    </location>
</feature>
<evidence type="ECO:0000256" key="7">
    <source>
        <dbReference type="ARBA" id="ARBA00022734"/>
    </source>
</evidence>
<dbReference type="Gene3D" id="1.20.1070.10">
    <property type="entry name" value="Rhodopsin 7-helix transmembrane proteins"/>
    <property type="match status" value="1"/>
</dbReference>
<dbReference type="InterPro" id="IPR000922">
    <property type="entry name" value="Lectin_gal-bd_dom"/>
</dbReference>
<feature type="domain" description="C-type lectin" evidence="18">
    <location>
        <begin position="54"/>
        <end position="191"/>
    </location>
</feature>
<evidence type="ECO:0000256" key="13">
    <source>
        <dbReference type="ARBA" id="ARBA00023180"/>
    </source>
</evidence>
<feature type="region of interest" description="Disordered" evidence="15">
    <location>
        <begin position="1203"/>
        <end position="1245"/>
    </location>
</feature>
<keyword evidence="7" id="KW-0430">Lectin</keyword>
<name>A0A5S6QAE1_TRIMR</name>
<dbReference type="InterPro" id="IPR043159">
    <property type="entry name" value="Lectin_gal-bd_sf"/>
</dbReference>
<evidence type="ECO:0000256" key="3">
    <source>
        <dbReference type="ARBA" id="ARBA00010933"/>
    </source>
</evidence>
<dbReference type="SMART" id="SM00034">
    <property type="entry name" value="CLECT"/>
    <property type="match status" value="2"/>
</dbReference>
<keyword evidence="13" id="KW-0325">Glycoprotein</keyword>
<dbReference type="InterPro" id="IPR032471">
    <property type="entry name" value="AGRL2-4_GAIN_subdom_A"/>
</dbReference>
<dbReference type="PANTHER" id="PTHR12011">
    <property type="entry name" value="ADHESION G-PROTEIN COUPLED RECEPTOR"/>
    <property type="match status" value="1"/>
</dbReference>
<evidence type="ECO:0000256" key="11">
    <source>
        <dbReference type="ARBA" id="ARBA00023157"/>
    </source>
</evidence>
<dbReference type="AlphaFoldDB" id="A0A5S6QAE1"/>
<organism evidence="23 24">
    <name type="scientific">Trichuris muris</name>
    <name type="common">Mouse whipworm</name>
    <dbReference type="NCBI Taxonomy" id="70415"/>
    <lineage>
        <taxon>Eukaryota</taxon>
        <taxon>Metazoa</taxon>
        <taxon>Ecdysozoa</taxon>
        <taxon>Nematoda</taxon>
        <taxon>Enoplea</taxon>
        <taxon>Dorylaimia</taxon>
        <taxon>Trichinellida</taxon>
        <taxon>Trichuridae</taxon>
        <taxon>Trichuris</taxon>
    </lineage>
</organism>
<evidence type="ECO:0000259" key="22">
    <source>
        <dbReference type="PROSITE" id="PS50261"/>
    </source>
</evidence>
<evidence type="ECO:0000256" key="12">
    <source>
        <dbReference type="ARBA" id="ARBA00023170"/>
    </source>
</evidence>
<dbReference type="SMART" id="SM00008">
    <property type="entry name" value="HormR"/>
    <property type="match status" value="1"/>
</dbReference>
<sequence length="1258" mass="140522">MVTVLCLSVFFLFKVSKAGAPVSCHDNVCRNNGTCMRVKDTIRASNCDGDETVHEGSCYKLFITPTTWDEAWHVCIRRNSDLAVIKTSEKRAFIAFLVRKHLGGYSDLSLYTGQPQLVWIAGKHEIRNSVSNWFWMLQDSAQRFKTSDQLFWEPGHPDNYLEDGCMALCSETAYSVWRSVKCSSKAMFICERPEPDQIRYQRSYMYQCRCAPGFSGQNCEYPTGEVTSDSNSGGAVEKMESVPLLCGEQSLAISCDPVGGVKMRIAIDYAFFGVLHRDNTHTATFCPGQSKEKECFAENSLLLLSHYCHGKTKCSLPQLNRLFPTHPCLPKSYGYKLEYRYRCVGGDLHCHHRTVEYNGSCLKLFLDRKLKTLNWSDARKHCLSSGGDLVGPFNKDIESVLFGAMAHAKANDAVLWTGLRVNNRKSEPFEMTWTNNVEWNDNEMQFQWQPSTSGCVALEASCQTKHRHCTVKLAVRDCRESLRWICQYSTRALDHSSLQDTSAASRSSSSEEDSDEEVQSCAATYSRNVYWPATPVGSTVRRPCPTGATGYALWKCISRKGKAQFFPEVPDMSSCSQLWFNHIKSEIASKDPAIDIIQSLRRNIIEAKALYGGDIKQAVVTVFNLSSLQYSQLSGKTALNAKEKSVNAELFSKNATAVYNALLDENILPVWKDLPQEQISHTASSMMKNLETMASRMGSFIEKQTQFAYSLSNIDMKIQVSKISTLNQRRKRESGANESDVAAFSSSSKQAAISLQIASVQRAMNRQIMSVLRGVQPKSPFGDIQEIDRLLFGFFVYRKGISDLLKPPVFLNATEVNMEAVGVNETVVNSEVVSATVNEGFDSLQLTDSDPVVLTLRHLITSNVKNPRCVYWDLQTKRWDTSGCRLLNTTENYSVCACSHLTSFAIMMDVTDKWSQMSTREHWLMNFTTIVACTISCVSLVLSLIAFTCIRALWNVRNAIHINLCLCLLAGQLLFVFGIKRTANAAVCSAISVLLHFSFLSAFCWMFAEGYQLYLMLVKVFECERSFKLLLHLLAYGVPALIVAVSASLRWSDYGTAQYCWIDLSTPTMWAFVGPVVLVISVNVIVLFMALRTVLAVTVAQKKSNLTALRGWLKGSAMLLCLLGVTWGIGLFVAVEPTGTVLSYVFIVLNASQGLFILVFHVLMNEKGKAKLSKVVAKCVSSLSWKSYKAFESFTSFSRSKKSESQKDSSSTFSSDLPAPLARKDDGQVQEDPNVRNRNKANNKSAAHILFVPGKRSC</sequence>
<dbReference type="Pfam" id="PF01825">
    <property type="entry name" value="GPS"/>
    <property type="match status" value="1"/>
</dbReference>
<dbReference type="Pfam" id="PF16489">
    <property type="entry name" value="GAIN"/>
    <property type="match status" value="1"/>
</dbReference>
<dbReference type="InterPro" id="IPR001304">
    <property type="entry name" value="C-type_lectin-like"/>
</dbReference>
<evidence type="ECO:0000256" key="6">
    <source>
        <dbReference type="ARBA" id="ARBA00022729"/>
    </source>
</evidence>
<feature type="transmembrane region" description="Helical" evidence="16">
    <location>
        <begin position="1069"/>
        <end position="1091"/>
    </location>
</feature>
<dbReference type="Gene3D" id="2.60.120.740">
    <property type="match status" value="1"/>
</dbReference>
<dbReference type="InterPro" id="IPR016186">
    <property type="entry name" value="C-type_lectin-like/link_sf"/>
</dbReference>
<dbReference type="Pfam" id="PF02793">
    <property type="entry name" value="HRM"/>
    <property type="match status" value="1"/>
</dbReference>
<dbReference type="FunFam" id="1.20.1070.10:FF:000058">
    <property type="entry name" value="Adhesion G protein-coupled receptor F5"/>
    <property type="match status" value="1"/>
</dbReference>
<dbReference type="InterPro" id="IPR036445">
    <property type="entry name" value="GPCR_2_extracell_dom_sf"/>
</dbReference>
<keyword evidence="23" id="KW-1185">Reference proteome</keyword>
<evidence type="ECO:0000256" key="4">
    <source>
        <dbReference type="ARBA" id="ARBA00022475"/>
    </source>
</evidence>
<dbReference type="WBParaSite" id="TMUE_1000004296.1">
    <property type="protein sequence ID" value="TMUE_1000004296.1"/>
    <property type="gene ID" value="WBGene00286509"/>
</dbReference>
<dbReference type="Gene3D" id="2.60.220.50">
    <property type="match status" value="1"/>
</dbReference>
<dbReference type="GO" id="GO:0005886">
    <property type="term" value="C:plasma membrane"/>
    <property type="evidence" value="ECO:0007669"/>
    <property type="project" value="UniProtKB-SubCell"/>
</dbReference>
<evidence type="ECO:0000256" key="17">
    <source>
        <dbReference type="SAM" id="SignalP"/>
    </source>
</evidence>
<evidence type="ECO:0000256" key="14">
    <source>
        <dbReference type="ARBA" id="ARBA00023224"/>
    </source>
</evidence>
<dbReference type="PROSITE" id="PS50221">
    <property type="entry name" value="GAIN_B"/>
    <property type="match status" value="1"/>
</dbReference>
<comment type="similarity">
    <text evidence="2">Belongs to the G-protein coupled receptor 2 family. Adhesion G-protein coupled receptor (ADGR) subfamily.</text>
</comment>
<dbReference type="InterPro" id="IPR001879">
    <property type="entry name" value="GPCR_2_extracellular_dom"/>
</dbReference>
<evidence type="ECO:0000259" key="20">
    <source>
        <dbReference type="PROSITE" id="PS50227"/>
    </source>
</evidence>
<dbReference type="InterPro" id="IPR018378">
    <property type="entry name" value="C-type_lectin_CS"/>
</dbReference>
<evidence type="ECO:0000259" key="18">
    <source>
        <dbReference type="PROSITE" id="PS50041"/>
    </source>
</evidence>
<feature type="domain" description="C-type lectin" evidence="18">
    <location>
        <begin position="357"/>
        <end position="487"/>
    </location>
</feature>
<dbReference type="InterPro" id="IPR016187">
    <property type="entry name" value="CTDL_fold"/>
</dbReference>
<evidence type="ECO:0000313" key="23">
    <source>
        <dbReference type="Proteomes" id="UP000046395"/>
    </source>
</evidence>
<dbReference type="InterPro" id="IPR000742">
    <property type="entry name" value="EGF"/>
</dbReference>
<feature type="signal peptide" evidence="17">
    <location>
        <begin position="1"/>
        <end position="18"/>
    </location>
</feature>
<keyword evidence="5 16" id="KW-0812">Transmembrane</keyword>
<protein>
    <submittedName>
        <fullName evidence="24">Latrophilin-like protein LAT-2</fullName>
    </submittedName>
</protein>
<dbReference type="PRINTS" id="PR00249">
    <property type="entry name" value="GPCRSECRETIN"/>
</dbReference>
<dbReference type="InterPro" id="IPR057244">
    <property type="entry name" value="GAIN_B"/>
</dbReference>
<comment type="subcellular location">
    <subcellularLocation>
        <location evidence="1">Cell membrane</location>
        <topology evidence="1">Multi-pass membrane protein</topology>
    </subcellularLocation>
</comment>
<dbReference type="GO" id="GO:0004930">
    <property type="term" value="F:G protein-coupled receptor activity"/>
    <property type="evidence" value="ECO:0007669"/>
    <property type="project" value="UniProtKB-KW"/>
</dbReference>
<dbReference type="PROSITE" id="PS01186">
    <property type="entry name" value="EGF_2"/>
    <property type="match status" value="1"/>
</dbReference>
<dbReference type="GO" id="GO:0030246">
    <property type="term" value="F:carbohydrate binding"/>
    <property type="evidence" value="ECO:0007669"/>
    <property type="project" value="UniProtKB-KW"/>
</dbReference>
<evidence type="ECO:0000256" key="10">
    <source>
        <dbReference type="ARBA" id="ARBA00023136"/>
    </source>
</evidence>
<keyword evidence="12" id="KW-0675">Receptor</keyword>
<keyword evidence="11" id="KW-1015">Disulfide bond</keyword>
<evidence type="ECO:0000256" key="1">
    <source>
        <dbReference type="ARBA" id="ARBA00004651"/>
    </source>
</evidence>
<dbReference type="Gene3D" id="3.10.100.10">
    <property type="entry name" value="Mannose-Binding Protein A, subunit A"/>
    <property type="match status" value="2"/>
</dbReference>
<feature type="transmembrane region" description="Helical" evidence="16">
    <location>
        <begin position="1029"/>
        <end position="1049"/>
    </location>
</feature>
<feature type="transmembrane region" description="Helical" evidence="16">
    <location>
        <begin position="1112"/>
        <end position="1135"/>
    </location>
</feature>
<dbReference type="PANTHER" id="PTHR12011:SF347">
    <property type="entry name" value="FI21270P1-RELATED"/>
    <property type="match status" value="1"/>
</dbReference>
<dbReference type="PROSITE" id="PS50227">
    <property type="entry name" value="G_PROTEIN_RECEP_F2_3"/>
    <property type="match status" value="1"/>
</dbReference>
<feature type="domain" description="G-protein coupled receptors family 2 profile 2" evidence="22">
    <location>
        <begin position="925"/>
        <end position="1165"/>
    </location>
</feature>
<evidence type="ECO:0000259" key="19">
    <source>
        <dbReference type="PROSITE" id="PS50221"/>
    </source>
</evidence>
<keyword evidence="10 16" id="KW-0472">Membrane</keyword>
<dbReference type="STRING" id="70415.A0A5S6QAE1"/>
<dbReference type="CDD" id="cd00037">
    <property type="entry name" value="CLECT"/>
    <property type="match status" value="2"/>
</dbReference>
<dbReference type="Gene3D" id="1.25.40.610">
    <property type="match status" value="1"/>
</dbReference>
<keyword evidence="6 17" id="KW-0732">Signal</keyword>
<dbReference type="InterPro" id="IPR000203">
    <property type="entry name" value="GPS"/>
</dbReference>
<feature type="domain" description="GAIN-B" evidence="19">
    <location>
        <begin position="744"/>
        <end position="914"/>
    </location>
</feature>
<evidence type="ECO:0000256" key="8">
    <source>
        <dbReference type="ARBA" id="ARBA00022989"/>
    </source>
</evidence>
<dbReference type="SMART" id="SM00303">
    <property type="entry name" value="GPS"/>
    <property type="match status" value="1"/>
</dbReference>
<evidence type="ECO:0000256" key="2">
    <source>
        <dbReference type="ARBA" id="ARBA00007343"/>
    </source>
</evidence>
<keyword evidence="4" id="KW-1003">Cell membrane</keyword>
<dbReference type="Pfam" id="PF00002">
    <property type="entry name" value="7tm_2"/>
    <property type="match status" value="1"/>
</dbReference>
<feature type="transmembrane region" description="Helical" evidence="16">
    <location>
        <begin position="959"/>
        <end position="977"/>
    </location>
</feature>
<dbReference type="Proteomes" id="UP000046395">
    <property type="component" value="Unassembled WGS sequence"/>
</dbReference>
<keyword evidence="14" id="KW-0807">Transducer</keyword>
<dbReference type="PROSITE" id="PS50261">
    <property type="entry name" value="G_PROTEIN_RECEP_F2_4"/>
    <property type="match status" value="1"/>
</dbReference>
<dbReference type="PROSITE" id="PS50041">
    <property type="entry name" value="C_TYPE_LECTIN_2"/>
    <property type="match status" value="2"/>
</dbReference>
<dbReference type="PROSITE" id="PS00022">
    <property type="entry name" value="EGF_1"/>
    <property type="match status" value="1"/>
</dbReference>
<feature type="transmembrane region" description="Helical" evidence="16">
    <location>
        <begin position="923"/>
        <end position="947"/>
    </location>
</feature>
<evidence type="ECO:0000256" key="15">
    <source>
        <dbReference type="SAM" id="MobiDB-lite"/>
    </source>
</evidence>
<dbReference type="GO" id="GO:0007166">
    <property type="term" value="P:cell surface receptor signaling pathway"/>
    <property type="evidence" value="ECO:0007669"/>
    <property type="project" value="InterPro"/>
</dbReference>
<proteinExistence type="inferred from homology"/>
<comment type="similarity">
    <text evidence="3">Belongs to the G-protein coupled receptor 2 family. LN-TM7 subfamily.</text>
</comment>
<evidence type="ECO:0000256" key="16">
    <source>
        <dbReference type="SAM" id="Phobius"/>
    </source>
</evidence>
<feature type="chain" id="PRO_5024466312" evidence="17">
    <location>
        <begin position="19"/>
        <end position="1258"/>
    </location>
</feature>
<evidence type="ECO:0000259" key="21">
    <source>
        <dbReference type="PROSITE" id="PS50228"/>
    </source>
</evidence>
<dbReference type="PROSITE" id="PS00615">
    <property type="entry name" value="C_TYPE_LECTIN_1"/>
    <property type="match status" value="1"/>
</dbReference>
<feature type="domain" description="SUEL-type lectin" evidence="21">
    <location>
        <begin position="245"/>
        <end position="328"/>
    </location>
</feature>
<dbReference type="InterPro" id="IPR000832">
    <property type="entry name" value="GPCR_2_secretin-like"/>
</dbReference>
<feature type="domain" description="G-protein coupled receptors family 2 profile 1" evidence="20">
    <location>
        <begin position="477"/>
        <end position="579"/>
    </location>
</feature>
<evidence type="ECO:0000256" key="9">
    <source>
        <dbReference type="ARBA" id="ARBA00023040"/>
    </source>
</evidence>
<dbReference type="PROSITE" id="PS50228">
    <property type="entry name" value="SUEL_LECTIN"/>
    <property type="match status" value="1"/>
</dbReference>
<dbReference type="InterPro" id="IPR017981">
    <property type="entry name" value="GPCR_2-like_7TM"/>
</dbReference>
<reference evidence="24" key="1">
    <citation type="submission" date="2019-12" db="UniProtKB">
        <authorList>
            <consortium name="WormBaseParasite"/>
        </authorList>
    </citation>
    <scope>IDENTIFICATION</scope>
</reference>
<dbReference type="Pfam" id="PF02140">
    <property type="entry name" value="SUEL_Lectin"/>
    <property type="match status" value="1"/>
</dbReference>
<keyword evidence="8 16" id="KW-1133">Transmembrane helix</keyword>
<dbReference type="InterPro" id="IPR046338">
    <property type="entry name" value="GAIN_dom_sf"/>
</dbReference>